<protein>
    <submittedName>
        <fullName evidence="2">Uncharacterized protein</fullName>
    </submittedName>
</protein>
<name>A0A9Q3CJK9_9BASI</name>
<dbReference type="EMBL" id="AVOT02008066">
    <property type="protein sequence ID" value="MBW0485224.1"/>
    <property type="molecule type" value="Genomic_DNA"/>
</dbReference>
<dbReference type="Proteomes" id="UP000765509">
    <property type="component" value="Unassembled WGS sequence"/>
</dbReference>
<organism evidence="2 3">
    <name type="scientific">Austropuccinia psidii MF-1</name>
    <dbReference type="NCBI Taxonomy" id="1389203"/>
    <lineage>
        <taxon>Eukaryota</taxon>
        <taxon>Fungi</taxon>
        <taxon>Dikarya</taxon>
        <taxon>Basidiomycota</taxon>
        <taxon>Pucciniomycotina</taxon>
        <taxon>Pucciniomycetes</taxon>
        <taxon>Pucciniales</taxon>
        <taxon>Sphaerophragmiaceae</taxon>
        <taxon>Austropuccinia</taxon>
    </lineage>
</organism>
<feature type="region of interest" description="Disordered" evidence="1">
    <location>
        <begin position="1"/>
        <end position="30"/>
    </location>
</feature>
<accession>A0A9Q3CJK9</accession>
<evidence type="ECO:0000256" key="1">
    <source>
        <dbReference type="SAM" id="MobiDB-lite"/>
    </source>
</evidence>
<reference evidence="2" key="1">
    <citation type="submission" date="2021-03" db="EMBL/GenBank/DDBJ databases">
        <title>Draft genome sequence of rust myrtle Austropuccinia psidii MF-1, a brazilian biotype.</title>
        <authorList>
            <person name="Quecine M.C."/>
            <person name="Pachon D.M.R."/>
            <person name="Bonatelli M.L."/>
            <person name="Correr F.H."/>
            <person name="Franceschini L.M."/>
            <person name="Leite T.F."/>
            <person name="Margarido G.R.A."/>
            <person name="Almeida C.A."/>
            <person name="Ferrarezi J.A."/>
            <person name="Labate C.A."/>
        </authorList>
    </citation>
    <scope>NUCLEOTIDE SEQUENCE</scope>
    <source>
        <strain evidence="2">MF-1</strain>
    </source>
</reference>
<keyword evidence="3" id="KW-1185">Reference proteome</keyword>
<comment type="caution">
    <text evidence="2">The sequence shown here is derived from an EMBL/GenBank/DDBJ whole genome shotgun (WGS) entry which is preliminary data.</text>
</comment>
<proteinExistence type="predicted"/>
<evidence type="ECO:0000313" key="3">
    <source>
        <dbReference type="Proteomes" id="UP000765509"/>
    </source>
</evidence>
<gene>
    <name evidence="2" type="ORF">O181_024939</name>
</gene>
<dbReference type="AlphaFoldDB" id="A0A9Q3CJK9"/>
<sequence>MDQQSTSNLPPLPPEHTGEEPYAEESEEDQTVKIQSFMKHMQDILLTQSRRKGKRRGSTTYTPGDSLTFFCTPKNPSTLRHQILLQERPVVKIKAKDHNLNFNGDKVEKFIIKEERIAQIEGAREEYLAMKIVFWTTDSKIIDSIKEITGYEEGNWNQLTKALITKWGRVETEIRYRKDSLVNLFNDTQEEGGISTLSQYKRFTGEYETILNYLLRYKSIPQDNMFHEDLFDFLSPYIKGAISKEMIKENAMVRAEDGEYLLPPMKFLKKYI</sequence>
<evidence type="ECO:0000313" key="2">
    <source>
        <dbReference type="EMBL" id="MBW0485224.1"/>
    </source>
</evidence>